<dbReference type="GeneID" id="16607395"/>
<dbReference type="SUPFAM" id="SSF48403">
    <property type="entry name" value="Ankyrin repeat"/>
    <property type="match status" value="1"/>
</dbReference>
<evidence type="ECO:0000313" key="1">
    <source>
        <dbReference type="EMBL" id="AGO85608.2"/>
    </source>
</evidence>
<sequence>MGMAARDRRAHDEFAPAAPASLRSACAQLALAAGLAVLLCAWSYALEPWNNPTARALADDIRHRVTPGGVPPDQRLCAAASRCDVDLVRRLLAGGASARFDCGGEHGTPLHAAALVSATSRGNCLDTAEALLRAGADPYVAVAGRTALDVALAQDRLWASPGRATPRRPPLGLFLVSTISGRRARALSRAV</sequence>
<dbReference type="InterPro" id="IPR002110">
    <property type="entry name" value="Ankyrin_rpt"/>
</dbReference>
<proteinExistence type="predicted"/>
<gene>
    <name evidence="1" type="ORF">psal_cds_1264</name>
</gene>
<dbReference type="InterPro" id="IPR036770">
    <property type="entry name" value="Ankyrin_rpt-contain_sf"/>
</dbReference>
<organism evidence="1 2">
    <name type="scientific">Pandoravirus salinus</name>
    <dbReference type="NCBI Taxonomy" id="1349410"/>
    <lineage>
        <taxon>Viruses</taxon>
        <taxon>Pandoravirus</taxon>
    </lineage>
</organism>
<dbReference type="RefSeq" id="YP_008438687.2">
    <property type="nucleotide sequence ID" value="NC_022098.1"/>
</dbReference>
<reference evidence="1 2" key="1">
    <citation type="journal article" date="2013" name="Science">
        <title>Pandoraviruses: amoeba viruses with genomes up to 2.5 Mb reaching that of parasitic eukaryotes.</title>
        <authorList>
            <person name="Philippe N."/>
            <person name="Legendre M."/>
            <person name="Doutre G."/>
            <person name="Coute Y."/>
            <person name="Poirot O."/>
            <person name="Lescot M."/>
            <person name="Arslan D."/>
            <person name="Seltzer V."/>
            <person name="Bertaux L."/>
            <person name="Bruley C."/>
            <person name="Garin J."/>
            <person name="Claverie J.M."/>
            <person name="Abergel C."/>
        </authorList>
    </citation>
    <scope>NUCLEOTIDE SEQUENCE [LARGE SCALE GENOMIC DNA]</scope>
</reference>
<dbReference type="EMBL" id="KC977571">
    <property type="protein sequence ID" value="AGO85608.2"/>
    <property type="molecule type" value="Genomic_DNA"/>
</dbReference>
<dbReference type="Proteomes" id="UP000204584">
    <property type="component" value="Segment"/>
</dbReference>
<evidence type="ECO:0000313" key="2">
    <source>
        <dbReference type="Proteomes" id="UP000204584"/>
    </source>
</evidence>
<keyword evidence="2" id="KW-1185">Reference proteome</keyword>
<dbReference type="Gene3D" id="1.25.40.20">
    <property type="entry name" value="Ankyrin repeat-containing domain"/>
    <property type="match status" value="1"/>
</dbReference>
<dbReference type="KEGG" id="vg:16607395"/>
<name>S4VZ27_9VIRU</name>
<dbReference type="Pfam" id="PF00023">
    <property type="entry name" value="Ank"/>
    <property type="match status" value="1"/>
</dbReference>
<protein>
    <submittedName>
        <fullName evidence="1">Ankyrin repeat domain containing protein</fullName>
    </submittedName>
</protein>
<accession>S4VZ27</accession>